<gene>
    <name evidence="1" type="ORF">HCJ96_09675</name>
</gene>
<dbReference type="PANTHER" id="PTHR30037:SF3">
    <property type="entry name" value="BLR0857 PROTEIN"/>
    <property type="match status" value="1"/>
</dbReference>
<organism evidence="1 2">
    <name type="scientific">Alteromonas ponticola</name>
    <dbReference type="NCBI Taxonomy" id="2720613"/>
    <lineage>
        <taxon>Bacteria</taxon>
        <taxon>Pseudomonadati</taxon>
        <taxon>Pseudomonadota</taxon>
        <taxon>Gammaproteobacteria</taxon>
        <taxon>Alteromonadales</taxon>
        <taxon>Alteromonadaceae</taxon>
        <taxon>Alteromonas/Salinimonas group</taxon>
        <taxon>Alteromonas</taxon>
    </lineage>
</organism>
<proteinExistence type="predicted"/>
<evidence type="ECO:0000313" key="2">
    <source>
        <dbReference type="Proteomes" id="UP000709336"/>
    </source>
</evidence>
<accession>A0ABX1R3Q0</accession>
<evidence type="ECO:0000313" key="1">
    <source>
        <dbReference type="EMBL" id="NMH60286.1"/>
    </source>
</evidence>
<dbReference type="PANTHER" id="PTHR30037">
    <property type="entry name" value="DNA-3-METHYLADENINE GLYCOSYLASE 1"/>
    <property type="match status" value="1"/>
</dbReference>
<reference evidence="1 2" key="1">
    <citation type="submission" date="2020-03" db="EMBL/GenBank/DDBJ databases">
        <title>Alteromonas ponticola sp. nov., isolated from seawater.</title>
        <authorList>
            <person name="Yoon J.-H."/>
            <person name="Kim Y.-O."/>
        </authorList>
    </citation>
    <scope>NUCLEOTIDE SEQUENCE [LARGE SCALE GENOMIC DNA]</scope>
    <source>
        <strain evidence="1 2">MYP5</strain>
    </source>
</reference>
<sequence>MPESFSAIYQRACERKGSEQALEANLGNPFPKTAIADISDDRFLAEMTKKVFQSGFVWRVVEQKWSDFEEVFFDFDIEKVLLMPDEMFEQKAADKRIIRNYKKVMTVRDNALMIKDISHQHGSFAAFVNQFGAGNITQLWRKLKRHGARLGGNTGPYMLRTVGVDTFLLSRDVEDYLRKHDIISGGSYSNRSLEAMDEAFLFWHEQSNRPLQQISRVLAMSWGTNQAIEV</sequence>
<dbReference type="Pfam" id="PF03352">
    <property type="entry name" value="Adenine_glyco"/>
    <property type="match status" value="1"/>
</dbReference>
<dbReference type="Proteomes" id="UP000709336">
    <property type="component" value="Unassembled WGS sequence"/>
</dbReference>
<dbReference type="InterPro" id="IPR011257">
    <property type="entry name" value="DNA_glycosylase"/>
</dbReference>
<protein>
    <submittedName>
        <fullName evidence="1">DNA-3-methyladenine glycosylase I</fullName>
    </submittedName>
</protein>
<dbReference type="InterPro" id="IPR052891">
    <property type="entry name" value="DNA-3mA_glycosylase"/>
</dbReference>
<keyword evidence="2" id="KW-1185">Reference proteome</keyword>
<dbReference type="EMBL" id="JAATNW010000005">
    <property type="protein sequence ID" value="NMH60286.1"/>
    <property type="molecule type" value="Genomic_DNA"/>
</dbReference>
<dbReference type="Gene3D" id="1.10.340.30">
    <property type="entry name" value="Hypothetical protein, domain 2"/>
    <property type="match status" value="1"/>
</dbReference>
<dbReference type="RefSeq" id="WP_169210853.1">
    <property type="nucleotide sequence ID" value="NZ_JAATNW010000005.1"/>
</dbReference>
<dbReference type="InterPro" id="IPR005019">
    <property type="entry name" value="Adenine_glyco"/>
</dbReference>
<name>A0ABX1R3Q0_9ALTE</name>
<comment type="caution">
    <text evidence="1">The sequence shown here is derived from an EMBL/GenBank/DDBJ whole genome shotgun (WGS) entry which is preliminary data.</text>
</comment>
<dbReference type="SUPFAM" id="SSF48150">
    <property type="entry name" value="DNA-glycosylase"/>
    <property type="match status" value="1"/>
</dbReference>